<dbReference type="SUPFAM" id="SSF53182">
    <property type="entry name" value="Pyrrolidone carboxyl peptidase (pyroglutamate aminopeptidase)"/>
    <property type="match status" value="1"/>
</dbReference>
<comment type="similarity">
    <text evidence="1">Belongs to the peptidase C15 family.</text>
</comment>
<dbReference type="VEuPathDB" id="VectorBase:PPAI006060"/>
<organism evidence="5 6">
    <name type="scientific">Phlebotomus papatasi</name>
    <name type="common">Sandfly</name>
    <dbReference type="NCBI Taxonomy" id="29031"/>
    <lineage>
        <taxon>Eukaryota</taxon>
        <taxon>Metazoa</taxon>
        <taxon>Ecdysozoa</taxon>
        <taxon>Arthropoda</taxon>
        <taxon>Hexapoda</taxon>
        <taxon>Insecta</taxon>
        <taxon>Pterygota</taxon>
        <taxon>Neoptera</taxon>
        <taxon>Endopterygota</taxon>
        <taxon>Diptera</taxon>
        <taxon>Nematocera</taxon>
        <taxon>Psychodoidea</taxon>
        <taxon>Psychodidae</taxon>
        <taxon>Phlebotomus</taxon>
        <taxon>Phlebotomus</taxon>
    </lineage>
</organism>
<evidence type="ECO:0000256" key="2">
    <source>
        <dbReference type="ARBA" id="ARBA00022670"/>
    </source>
</evidence>
<dbReference type="Pfam" id="PF01470">
    <property type="entry name" value="Peptidase_C15"/>
    <property type="match status" value="1"/>
</dbReference>
<dbReference type="PANTHER" id="PTHR23402:SF1">
    <property type="entry name" value="PYROGLUTAMYL-PEPTIDASE I"/>
    <property type="match status" value="1"/>
</dbReference>
<name>A0A1B0DDT7_PHLPP</name>
<dbReference type="InterPro" id="IPR036440">
    <property type="entry name" value="Peptidase_C15-like_sf"/>
</dbReference>
<reference evidence="5" key="1">
    <citation type="submission" date="2022-08" db="UniProtKB">
        <authorList>
            <consortium name="EnsemblMetazoa"/>
        </authorList>
    </citation>
    <scope>IDENTIFICATION</scope>
    <source>
        <strain evidence="5">Israel</strain>
    </source>
</reference>
<dbReference type="InterPro" id="IPR016125">
    <property type="entry name" value="Peptidase_C15-like"/>
</dbReference>
<keyword evidence="2" id="KW-0645">Protease</keyword>
<dbReference type="VEuPathDB" id="VectorBase:PPAPM1_004205"/>
<dbReference type="AlphaFoldDB" id="A0A1B0DDT7"/>
<evidence type="ECO:0000256" key="1">
    <source>
        <dbReference type="ARBA" id="ARBA00006641"/>
    </source>
</evidence>
<dbReference type="Proteomes" id="UP000092462">
    <property type="component" value="Unassembled WGS sequence"/>
</dbReference>
<evidence type="ECO:0000313" key="6">
    <source>
        <dbReference type="Proteomes" id="UP000092462"/>
    </source>
</evidence>
<proteinExistence type="inferred from homology"/>
<evidence type="ECO:0008006" key="7">
    <source>
        <dbReference type="Google" id="ProtNLM"/>
    </source>
</evidence>
<dbReference type="EnsemblMetazoa" id="PPAI006060-RA">
    <property type="protein sequence ID" value="PPAI006060-PA"/>
    <property type="gene ID" value="PPAI006060"/>
</dbReference>
<keyword evidence="6" id="KW-1185">Reference proteome</keyword>
<keyword evidence="4" id="KW-0788">Thiol protease</keyword>
<protein>
    <recommendedName>
        <fullName evidence="7">Pyroglutamyl-peptidase I</fullName>
    </recommendedName>
</protein>
<evidence type="ECO:0000256" key="4">
    <source>
        <dbReference type="ARBA" id="ARBA00022807"/>
    </source>
</evidence>
<dbReference type="Gene3D" id="3.40.630.20">
    <property type="entry name" value="Peptidase C15, pyroglutamyl peptidase I-like"/>
    <property type="match status" value="1"/>
</dbReference>
<evidence type="ECO:0000313" key="5">
    <source>
        <dbReference type="EnsemblMetazoa" id="PPAI006060-PA"/>
    </source>
</evidence>
<dbReference type="PANTHER" id="PTHR23402">
    <property type="entry name" value="PROTEASE FAMILY C15 PYROGLUTAMYL-PEPTIDASE I-RELATED"/>
    <property type="match status" value="1"/>
</dbReference>
<dbReference type="GO" id="GO:0008234">
    <property type="term" value="F:cysteine-type peptidase activity"/>
    <property type="evidence" value="ECO:0007669"/>
    <property type="project" value="UniProtKB-KW"/>
</dbReference>
<dbReference type="EMBL" id="AJVK01014621">
    <property type="status" value="NOT_ANNOTATED_CDS"/>
    <property type="molecule type" value="Genomic_DNA"/>
</dbReference>
<evidence type="ECO:0000256" key="3">
    <source>
        <dbReference type="ARBA" id="ARBA00022801"/>
    </source>
</evidence>
<dbReference type="GO" id="GO:0006508">
    <property type="term" value="P:proteolysis"/>
    <property type="evidence" value="ECO:0007669"/>
    <property type="project" value="UniProtKB-KW"/>
</dbReference>
<accession>A0A1B0DDT7</accession>
<keyword evidence="3" id="KW-0378">Hydrolase</keyword>
<sequence>MGSESPENLIFVTGFGPFAGHESCNASWEAVKLLPDEITVHEQRYRLQKREIPVVYRDVDRNVSEIWDQNPLLVIHCGVHTVASKVCLEKYAYKSSYCSKDWEGNCLSSTSADLCRHGQNCDKLETAFNVEKIAEDLNKKHKDIFCASVDVGRYLCGYIYVKSLDYNPSKTLFIHVPKVDVISPSEVQQGILDVIQKCLEQIRDSQ</sequence>